<reference evidence="3" key="1">
    <citation type="journal article" date="2013" name="Genetics">
        <title>The draft genome and transcriptome of Panagrellus redivivus are shaped by the harsh demands of a free-living lifestyle.</title>
        <authorList>
            <person name="Srinivasan J."/>
            <person name="Dillman A.R."/>
            <person name="Macchietto M.G."/>
            <person name="Heikkinen L."/>
            <person name="Lakso M."/>
            <person name="Fracchia K.M."/>
            <person name="Antoshechkin I."/>
            <person name="Mortazavi A."/>
            <person name="Wong G."/>
            <person name="Sternberg P.W."/>
        </authorList>
    </citation>
    <scope>NUCLEOTIDE SEQUENCE [LARGE SCALE GENOMIC DNA]</scope>
    <source>
        <strain evidence="3">MT8872</strain>
    </source>
</reference>
<evidence type="ECO:0000313" key="3">
    <source>
        <dbReference type="Proteomes" id="UP000492821"/>
    </source>
</evidence>
<dbReference type="Proteomes" id="UP000492821">
    <property type="component" value="Unassembled WGS sequence"/>
</dbReference>
<proteinExistence type="predicted"/>
<feature type="transmembrane region" description="Helical" evidence="2">
    <location>
        <begin position="146"/>
        <end position="173"/>
    </location>
</feature>
<accession>A0A7E4V889</accession>
<dbReference type="AlphaFoldDB" id="A0A7E4V889"/>
<reference evidence="4" key="2">
    <citation type="submission" date="2020-10" db="UniProtKB">
        <authorList>
            <consortium name="WormBaseParasite"/>
        </authorList>
    </citation>
    <scope>IDENTIFICATION</scope>
</reference>
<feature type="compositionally biased region" description="Polar residues" evidence="1">
    <location>
        <begin position="238"/>
        <end position="254"/>
    </location>
</feature>
<feature type="region of interest" description="Disordered" evidence="1">
    <location>
        <begin position="193"/>
        <end position="320"/>
    </location>
</feature>
<evidence type="ECO:0000256" key="1">
    <source>
        <dbReference type="SAM" id="MobiDB-lite"/>
    </source>
</evidence>
<dbReference type="WBParaSite" id="Pan_g17773.t1">
    <property type="protein sequence ID" value="Pan_g17773.t1"/>
    <property type="gene ID" value="Pan_g17773"/>
</dbReference>
<feature type="compositionally biased region" description="Basic and acidic residues" evidence="1">
    <location>
        <begin position="294"/>
        <end position="307"/>
    </location>
</feature>
<keyword evidence="2" id="KW-1133">Transmembrane helix</keyword>
<keyword evidence="2" id="KW-0812">Transmembrane</keyword>
<name>A0A7E4V889_PANRE</name>
<organism evidence="3 4">
    <name type="scientific">Panagrellus redivivus</name>
    <name type="common">Microworm</name>
    <dbReference type="NCBI Taxonomy" id="6233"/>
    <lineage>
        <taxon>Eukaryota</taxon>
        <taxon>Metazoa</taxon>
        <taxon>Ecdysozoa</taxon>
        <taxon>Nematoda</taxon>
        <taxon>Chromadorea</taxon>
        <taxon>Rhabditida</taxon>
        <taxon>Tylenchina</taxon>
        <taxon>Panagrolaimomorpha</taxon>
        <taxon>Panagrolaimoidea</taxon>
        <taxon>Panagrolaimidae</taxon>
        <taxon>Panagrellus</taxon>
    </lineage>
</organism>
<protein>
    <submittedName>
        <fullName evidence="4">CUB domain-containing protein</fullName>
    </submittedName>
</protein>
<evidence type="ECO:0000313" key="4">
    <source>
        <dbReference type="WBParaSite" id="Pan_g17773.t1"/>
    </source>
</evidence>
<keyword evidence="2" id="KW-0472">Membrane</keyword>
<feature type="compositionally biased region" description="Pro residues" evidence="1">
    <location>
        <begin position="255"/>
        <end position="270"/>
    </location>
</feature>
<sequence>MRYPYERSAFSNELTKSRNETIKFDGDKLDIEVDNSGGDVGLFRMCVRTSMKSPSDECPDGYRQLAYYFGDKKVRKFQMNRQGEVFGMGLVFNLESVLFNEDDTLNVFVDLLPNPSTIITLLNAERYVPPEPTDTTTTGKSSKATAIGITVGVIMSVIVVVAIIATVVGMCIYCRKKTQKEVDPPQITIVQKAPTMVEKRDTSPKASIKTPETTKNTSHEPSTKPSQPRMPPTKIATKPQSPATVPTAAKSPSFQAPPTPSAESAPPPSAEPATAPPVNSTEPTKTNEDGPSSKPDKNKSLKVEKTQTETPPSPPTPPHENFVIRLRCKCRPHDVSDLEKAILKRTKEVAVHAADMLIEHLKKELAEYGFERQSGLQQPDRLWKHIDDEATMTSLFYYMMILVKPSLFKVQRQGVHDKDVEITP</sequence>
<evidence type="ECO:0000256" key="2">
    <source>
        <dbReference type="SAM" id="Phobius"/>
    </source>
</evidence>
<keyword evidence="3" id="KW-1185">Reference proteome</keyword>